<dbReference type="EMBL" id="JAINUF010000022">
    <property type="protein sequence ID" value="KAJ8333748.1"/>
    <property type="molecule type" value="Genomic_DNA"/>
</dbReference>
<keyword evidence="4" id="KW-1185">Reference proteome</keyword>
<proteinExistence type="predicted"/>
<dbReference type="Pfam" id="PF17919">
    <property type="entry name" value="RT_RNaseH_2"/>
    <property type="match status" value="1"/>
</dbReference>
<evidence type="ECO:0000313" key="3">
    <source>
        <dbReference type="EMBL" id="KAJ8333748.1"/>
    </source>
</evidence>
<dbReference type="InterPro" id="IPR041577">
    <property type="entry name" value="RT_RNaseH_2"/>
</dbReference>
<dbReference type="Proteomes" id="UP001152622">
    <property type="component" value="Chromosome 22"/>
</dbReference>
<dbReference type="PANTHER" id="PTHR37984:SF5">
    <property type="entry name" value="PROTEIN NYNRIN-LIKE"/>
    <property type="match status" value="1"/>
</dbReference>
<evidence type="ECO:0000256" key="1">
    <source>
        <dbReference type="ARBA" id="ARBA00023268"/>
    </source>
</evidence>
<dbReference type="OrthoDB" id="8052860at2759"/>
<name>A0A9Q1I9S0_SYNKA</name>
<dbReference type="GO" id="GO:0003824">
    <property type="term" value="F:catalytic activity"/>
    <property type="evidence" value="ECO:0007669"/>
    <property type="project" value="UniProtKB-KW"/>
</dbReference>
<evidence type="ECO:0000313" key="4">
    <source>
        <dbReference type="Proteomes" id="UP001152622"/>
    </source>
</evidence>
<dbReference type="Gene3D" id="3.30.70.270">
    <property type="match status" value="1"/>
</dbReference>
<evidence type="ECO:0000259" key="2">
    <source>
        <dbReference type="Pfam" id="PF17919"/>
    </source>
</evidence>
<feature type="domain" description="Reverse transcriptase/retrotransposon-derived protein RNase H-like" evidence="2">
    <location>
        <begin position="45"/>
        <end position="92"/>
    </location>
</feature>
<comment type="caution">
    <text evidence="3">The sequence shown here is derived from an EMBL/GenBank/DDBJ whole genome shotgun (WGS) entry which is preliminary data.</text>
</comment>
<gene>
    <name evidence="3" type="ORF">SKAU_G00410670</name>
</gene>
<protein>
    <recommendedName>
        <fullName evidence="2">Reverse transcriptase/retrotransposon-derived protein RNase H-like domain-containing protein</fullName>
    </recommendedName>
</protein>
<reference evidence="3" key="1">
    <citation type="journal article" date="2023" name="Science">
        <title>Genome structures resolve the early diversification of teleost fishes.</title>
        <authorList>
            <person name="Parey E."/>
            <person name="Louis A."/>
            <person name="Montfort J."/>
            <person name="Bouchez O."/>
            <person name="Roques C."/>
            <person name="Iampietro C."/>
            <person name="Lluch J."/>
            <person name="Castinel A."/>
            <person name="Donnadieu C."/>
            <person name="Desvignes T."/>
            <person name="Floi Bucao C."/>
            <person name="Jouanno E."/>
            <person name="Wen M."/>
            <person name="Mejri S."/>
            <person name="Dirks R."/>
            <person name="Jansen H."/>
            <person name="Henkel C."/>
            <person name="Chen W.J."/>
            <person name="Zahm M."/>
            <person name="Cabau C."/>
            <person name="Klopp C."/>
            <person name="Thompson A.W."/>
            <person name="Robinson-Rechavi M."/>
            <person name="Braasch I."/>
            <person name="Lecointre G."/>
            <person name="Bobe J."/>
            <person name="Postlethwait J.H."/>
            <person name="Berthelot C."/>
            <person name="Roest Crollius H."/>
            <person name="Guiguen Y."/>
        </authorList>
    </citation>
    <scope>NUCLEOTIDE SEQUENCE</scope>
    <source>
        <strain evidence="3">WJC10195</strain>
    </source>
</reference>
<dbReference type="SUPFAM" id="SSF56672">
    <property type="entry name" value="DNA/RNA polymerases"/>
    <property type="match status" value="1"/>
</dbReference>
<accession>A0A9Q1I9S0</accession>
<organism evidence="3 4">
    <name type="scientific">Synaphobranchus kaupii</name>
    <name type="common">Kaup's arrowtooth eel</name>
    <dbReference type="NCBI Taxonomy" id="118154"/>
    <lineage>
        <taxon>Eukaryota</taxon>
        <taxon>Metazoa</taxon>
        <taxon>Chordata</taxon>
        <taxon>Craniata</taxon>
        <taxon>Vertebrata</taxon>
        <taxon>Euteleostomi</taxon>
        <taxon>Actinopterygii</taxon>
        <taxon>Neopterygii</taxon>
        <taxon>Teleostei</taxon>
        <taxon>Anguilliformes</taxon>
        <taxon>Synaphobranchidae</taxon>
        <taxon>Synaphobranchus</taxon>
    </lineage>
</organism>
<dbReference type="AlphaFoldDB" id="A0A9Q1I9S0"/>
<dbReference type="PANTHER" id="PTHR37984">
    <property type="entry name" value="PROTEIN CBG26694"/>
    <property type="match status" value="1"/>
</dbReference>
<dbReference type="InterPro" id="IPR043502">
    <property type="entry name" value="DNA/RNA_pol_sf"/>
</dbReference>
<sequence length="92" mass="10295">MASIWLVVREHMQQAQQAQQGVYNRGPTIPLTDVTKNKEPTMVKWTEEAERVFQDLKMALCSSPVLITPDFTKDMIVQMDASETGVGAVLSQ</sequence>
<dbReference type="InterPro" id="IPR043128">
    <property type="entry name" value="Rev_trsase/Diguanyl_cyclase"/>
</dbReference>
<dbReference type="InterPro" id="IPR050951">
    <property type="entry name" value="Retrovirus_Pol_polyprotein"/>
</dbReference>
<keyword evidence="1" id="KW-0511">Multifunctional enzyme</keyword>